<feature type="domain" description="Ku" evidence="4">
    <location>
        <begin position="55"/>
        <end position="184"/>
    </location>
</feature>
<dbReference type="NCBIfam" id="TIGR02772">
    <property type="entry name" value="Ku_bact"/>
    <property type="match status" value="1"/>
</dbReference>
<dbReference type="RefSeq" id="WP_123695124.1">
    <property type="nucleotide sequence ID" value="NZ_AP019700.1"/>
</dbReference>
<evidence type="ECO:0000259" key="4">
    <source>
        <dbReference type="SMART" id="SM00559"/>
    </source>
</evidence>
<evidence type="ECO:0000256" key="3">
    <source>
        <dbReference type="SAM" id="MobiDB-lite"/>
    </source>
</evidence>
<keyword evidence="6" id="KW-1185">Reference proteome</keyword>
<proteinExistence type="inferred from homology"/>
<protein>
    <recommendedName>
        <fullName evidence="2">Non-homologous end joining protein Ku</fullName>
    </recommendedName>
</protein>
<dbReference type="GO" id="GO:0006310">
    <property type="term" value="P:DNA recombination"/>
    <property type="evidence" value="ECO:0007669"/>
    <property type="project" value="UniProtKB-KW"/>
</dbReference>
<dbReference type="GO" id="GO:0006303">
    <property type="term" value="P:double-strand break repair via nonhomologous end joining"/>
    <property type="evidence" value="ECO:0007669"/>
    <property type="project" value="UniProtKB-UniRule"/>
</dbReference>
<dbReference type="InterPro" id="IPR016194">
    <property type="entry name" value="SPOC-like_C_dom_sf"/>
</dbReference>
<keyword evidence="2" id="KW-0227">DNA damage</keyword>
<dbReference type="HAMAP" id="MF_01875">
    <property type="entry name" value="Prokaryotic_Ku"/>
    <property type="match status" value="1"/>
</dbReference>
<dbReference type="OrthoDB" id="9780854at2"/>
<evidence type="ECO:0000256" key="1">
    <source>
        <dbReference type="ARBA" id="ARBA00023125"/>
    </source>
</evidence>
<keyword evidence="1 2" id="KW-0238">DNA-binding</keyword>
<dbReference type="Proteomes" id="UP000278222">
    <property type="component" value="Unassembled WGS sequence"/>
</dbReference>
<dbReference type="SMART" id="SM00559">
    <property type="entry name" value="Ku78"/>
    <property type="match status" value="1"/>
</dbReference>
<evidence type="ECO:0000313" key="5">
    <source>
        <dbReference type="EMBL" id="ROP81336.1"/>
    </source>
</evidence>
<feature type="region of interest" description="Disordered" evidence="3">
    <location>
        <begin position="229"/>
        <end position="249"/>
    </location>
</feature>
<dbReference type="CDD" id="cd00789">
    <property type="entry name" value="KU_like"/>
    <property type="match status" value="1"/>
</dbReference>
<reference evidence="5 6" key="1">
    <citation type="submission" date="2018-11" db="EMBL/GenBank/DDBJ databases">
        <title>Genomic Encyclopedia of Type Strains, Phase IV (KMG-IV): sequencing the most valuable type-strain genomes for metagenomic binning, comparative biology and taxonomic classification.</title>
        <authorList>
            <person name="Goeker M."/>
        </authorList>
    </citation>
    <scope>NUCLEOTIDE SEQUENCE [LARGE SCALE GENOMIC DNA]</scope>
    <source>
        <strain evidence="5 6">DSM 5900</strain>
    </source>
</reference>
<dbReference type="AlphaFoldDB" id="A0A3N1KTB0"/>
<dbReference type="GO" id="GO:0003690">
    <property type="term" value="F:double-stranded DNA binding"/>
    <property type="evidence" value="ECO:0007669"/>
    <property type="project" value="UniProtKB-UniRule"/>
</dbReference>
<evidence type="ECO:0000313" key="6">
    <source>
        <dbReference type="Proteomes" id="UP000278222"/>
    </source>
</evidence>
<dbReference type="Gene3D" id="2.40.290.10">
    <property type="match status" value="1"/>
</dbReference>
<organism evidence="5 6">
    <name type="scientific">Stella humosa</name>
    <dbReference type="NCBI Taxonomy" id="94"/>
    <lineage>
        <taxon>Bacteria</taxon>
        <taxon>Pseudomonadati</taxon>
        <taxon>Pseudomonadota</taxon>
        <taxon>Alphaproteobacteria</taxon>
        <taxon>Rhodospirillales</taxon>
        <taxon>Stellaceae</taxon>
        <taxon>Stella</taxon>
    </lineage>
</organism>
<dbReference type="SUPFAM" id="SSF100939">
    <property type="entry name" value="SPOC domain-like"/>
    <property type="match status" value="1"/>
</dbReference>
<dbReference type="InterPro" id="IPR006164">
    <property type="entry name" value="DNA_bd_Ku70/Ku80"/>
</dbReference>
<name>A0A3N1KTB0_9PROT</name>
<sequence>MAPRSFWKGYLKLSLVTCPVSMVPATTDNEKVRFHTLNRKTGNRIASRYVDAVSGKPVDEDDEVKGYQRGEDEYVMLEDDEIEAVGLASTRTIDIETFVPRDAIEWIWYDKPHYLTPDDPVGEEAFSVIREAMAATGTVGISRLVMYRRERSVMLAPRDRGIVLWTLRYGDEVREEKAYFAGLDSDKPETALMKLVARLIDERTTAWKPDMVDDPVQARLLELIAAKKKGRKRAAPKAKAEPPRPSNVVNIMDALRRSVAAEGKPIRKR</sequence>
<dbReference type="InterPro" id="IPR009187">
    <property type="entry name" value="Prok_Ku"/>
</dbReference>
<keyword evidence="2" id="KW-0234">DNA repair</keyword>
<comment type="subunit">
    <text evidence="2">Homodimer. Interacts with LigD.</text>
</comment>
<dbReference type="EMBL" id="RJKX01000018">
    <property type="protein sequence ID" value="ROP81336.1"/>
    <property type="molecule type" value="Genomic_DNA"/>
</dbReference>
<comment type="caution">
    <text evidence="5">The sequence shown here is derived from an EMBL/GenBank/DDBJ whole genome shotgun (WGS) entry which is preliminary data.</text>
</comment>
<dbReference type="PANTHER" id="PTHR41251">
    <property type="entry name" value="NON-HOMOLOGOUS END JOINING PROTEIN KU"/>
    <property type="match status" value="1"/>
</dbReference>
<keyword evidence="2" id="KW-0233">DNA recombination</keyword>
<evidence type="ECO:0000256" key="2">
    <source>
        <dbReference type="HAMAP-Rule" id="MF_01875"/>
    </source>
</evidence>
<comment type="similarity">
    <text evidence="2">Belongs to the prokaryotic Ku family.</text>
</comment>
<dbReference type="Pfam" id="PF02735">
    <property type="entry name" value="Ku"/>
    <property type="match status" value="1"/>
</dbReference>
<accession>A0A3N1KTB0</accession>
<dbReference type="PIRSF" id="PIRSF006493">
    <property type="entry name" value="Prok_Ku"/>
    <property type="match status" value="1"/>
</dbReference>
<comment type="function">
    <text evidence="2">With LigD forms a non-homologous end joining (NHEJ) DNA repair enzyme, which repairs dsDNA breaks with reduced fidelity. Binds linear dsDNA with 5'- and 3'- overhangs but not closed circular dsDNA nor ssDNA. Recruits and stimulates the ligase activity of LigD.</text>
</comment>
<dbReference type="PANTHER" id="PTHR41251:SF1">
    <property type="entry name" value="NON-HOMOLOGOUS END JOINING PROTEIN KU"/>
    <property type="match status" value="1"/>
</dbReference>
<gene>
    <name evidence="2" type="primary">ku</name>
    <name evidence="5" type="ORF">EDC65_5193</name>
</gene>